<organism evidence="11 12">
    <name type="scientific">Aureimonas populi</name>
    <dbReference type="NCBI Taxonomy" id="1701758"/>
    <lineage>
        <taxon>Bacteria</taxon>
        <taxon>Pseudomonadati</taxon>
        <taxon>Pseudomonadota</taxon>
        <taxon>Alphaproteobacteria</taxon>
        <taxon>Hyphomicrobiales</taxon>
        <taxon>Aurantimonadaceae</taxon>
        <taxon>Aureimonas</taxon>
    </lineage>
</organism>
<name>A0ABW5CJ13_9HYPH</name>
<evidence type="ECO:0000256" key="10">
    <source>
        <dbReference type="RuleBase" id="RU364005"/>
    </source>
</evidence>
<accession>A0ABW5CJ13</accession>
<keyword evidence="6 10" id="KW-0406">Ion transport</keyword>
<dbReference type="InterPro" id="IPR003684">
    <property type="entry name" value="Porin_alphabac"/>
</dbReference>
<dbReference type="EMBL" id="JBHUIJ010000002">
    <property type="protein sequence ID" value="MFD2235967.1"/>
    <property type="molecule type" value="Genomic_DNA"/>
</dbReference>
<evidence type="ECO:0000256" key="6">
    <source>
        <dbReference type="ARBA" id="ARBA00023065"/>
    </source>
</evidence>
<evidence type="ECO:0000256" key="3">
    <source>
        <dbReference type="ARBA" id="ARBA00022452"/>
    </source>
</evidence>
<evidence type="ECO:0000313" key="12">
    <source>
        <dbReference type="Proteomes" id="UP001597371"/>
    </source>
</evidence>
<evidence type="ECO:0000256" key="2">
    <source>
        <dbReference type="ARBA" id="ARBA00022448"/>
    </source>
</evidence>
<proteinExistence type="inferred from homology"/>
<evidence type="ECO:0000256" key="4">
    <source>
        <dbReference type="ARBA" id="ARBA00022692"/>
    </source>
</evidence>
<keyword evidence="8 10" id="KW-0472">Membrane</keyword>
<keyword evidence="4 10" id="KW-0812">Transmembrane</keyword>
<keyword evidence="7 10" id="KW-0626">Porin</keyword>
<comment type="similarity">
    <text evidence="1 10">Belongs to the alphaproteobacteria porin family.</text>
</comment>
<keyword evidence="3 10" id="KW-1134">Transmembrane beta strand</keyword>
<dbReference type="SUPFAM" id="SSF56935">
    <property type="entry name" value="Porins"/>
    <property type="match status" value="1"/>
</dbReference>
<keyword evidence="2 10" id="KW-0813">Transport</keyword>
<comment type="domain">
    <text evidence="10">Consists of 16-stranded beta-barrel sheets, with large surface-exposed loops, that form a transmembrane pore at the center of each barrel. The pore is partially ocluded by a peptide loop that folds into the pore lumen.</text>
</comment>
<feature type="signal peptide" evidence="10">
    <location>
        <begin position="1"/>
        <end position="22"/>
    </location>
</feature>
<evidence type="ECO:0000256" key="7">
    <source>
        <dbReference type="ARBA" id="ARBA00023114"/>
    </source>
</evidence>
<evidence type="ECO:0000256" key="5">
    <source>
        <dbReference type="ARBA" id="ARBA00022729"/>
    </source>
</evidence>
<feature type="chain" id="PRO_5044991820" description="Porin" evidence="10">
    <location>
        <begin position="23"/>
        <end position="430"/>
    </location>
</feature>
<keyword evidence="5 10" id="KW-0732">Signal</keyword>
<comment type="function">
    <text evidence="10">Forms passive diffusion pores that allow small molecular weight hydrophilic materials across the outer membrane.</text>
</comment>
<sequence length="430" mass="45017">MNIKSLLLGSAAALVAVSGARAADVIMVEPEPVEYVRVCDVYGAGFFYLPGTETCLRISGQVRLQINVAGDPAQNLEGDDYNVASRVRARLNFDVREETELGLLRAFARIQAQNTSGANNGVDVTQGYVQLGGLLLGYRDSLWTNDIGGIEDGLLTDTDLIAGDFSQNQISYTFAAGGFSATVGLEDDGTGDAVPDVHGKLVYSGAWGGAFVSAVYDETVNAGFGTFGTSFAEDEFNSGNLPGGVNFPFFGGFDLPSLLDDGSNEAFAIKAGLKLRDLLVADSTLAIEGHWASDPTPYAGMGGILVGVPAGVIGGTAFGGGNVNVPLIAEWAIGAGYRQQVSDFSVAVAGQYGELFDTSLTFVSPGATFETAAFGGDFYRLVGNVGYNFTNNFGVLAEVAYTDVSFETIDGVDLGSSDQTTGFLRFARNF</sequence>
<dbReference type="Proteomes" id="UP001597371">
    <property type="component" value="Unassembled WGS sequence"/>
</dbReference>
<keyword evidence="9 10" id="KW-0998">Cell outer membrane</keyword>
<comment type="subcellular location">
    <subcellularLocation>
        <location evidence="10">Cell outer membrane</location>
        <topology evidence="10">Multi-pass membrane protein</topology>
    </subcellularLocation>
</comment>
<evidence type="ECO:0000256" key="8">
    <source>
        <dbReference type="ARBA" id="ARBA00023136"/>
    </source>
</evidence>
<gene>
    <name evidence="11" type="ORF">ACFSKQ_00630</name>
</gene>
<dbReference type="Pfam" id="PF02530">
    <property type="entry name" value="Porin_2"/>
    <property type="match status" value="1"/>
</dbReference>
<keyword evidence="12" id="KW-1185">Reference proteome</keyword>
<evidence type="ECO:0000256" key="9">
    <source>
        <dbReference type="ARBA" id="ARBA00023237"/>
    </source>
</evidence>
<evidence type="ECO:0000256" key="1">
    <source>
        <dbReference type="ARBA" id="ARBA00009521"/>
    </source>
</evidence>
<evidence type="ECO:0000313" key="11">
    <source>
        <dbReference type="EMBL" id="MFD2235967.1"/>
    </source>
</evidence>
<dbReference type="RefSeq" id="WP_209736089.1">
    <property type="nucleotide sequence ID" value="NZ_CP072611.1"/>
</dbReference>
<comment type="caution">
    <text evidence="11">The sequence shown here is derived from an EMBL/GenBank/DDBJ whole genome shotgun (WGS) entry which is preliminary data.</text>
</comment>
<protein>
    <recommendedName>
        <fullName evidence="10">Porin</fullName>
    </recommendedName>
</protein>
<reference evidence="12" key="1">
    <citation type="journal article" date="2019" name="Int. J. Syst. Evol. Microbiol.">
        <title>The Global Catalogue of Microorganisms (GCM) 10K type strain sequencing project: providing services to taxonomists for standard genome sequencing and annotation.</title>
        <authorList>
            <consortium name="The Broad Institute Genomics Platform"/>
            <consortium name="The Broad Institute Genome Sequencing Center for Infectious Disease"/>
            <person name="Wu L."/>
            <person name="Ma J."/>
        </authorList>
    </citation>
    <scope>NUCLEOTIDE SEQUENCE [LARGE SCALE GENOMIC DNA]</scope>
    <source>
        <strain evidence="12">ZS-35-S2</strain>
    </source>
</reference>